<accession>A0A9N7US64</accession>
<evidence type="ECO:0000313" key="10">
    <source>
        <dbReference type="EMBL" id="CAB1435296.1"/>
    </source>
</evidence>
<dbReference type="InterPro" id="IPR021897">
    <property type="entry name" value="FAP206"/>
</dbReference>
<sequence length="700" mass="78929">MSRAHAENVIKNIIREIVQECAVRGHVVSDTLVAFMVKAVVLDPRNGFNVDRTLTKQDVQKLEELCLDKLMEKCSPSLDTIKMQVYFDVNYASRREFLEELQRVVDSRLSQVSRDITDSRVKTREELDALYRKIITYIVLRSCMGSPTDDKTLQEATAALQSVFPPTELGTFMVLSKKEKEKQLNELTMIVTGIRIFNKASRKRGEETDLRELMPDVLNESLPVISNSMEKELSAQALYNIRQHEVFLKMLQADACLCAKRVEFLQTELTSQMKLLKETVQSKTAVPTANVFPLFKALSDVWSGLRDEAELLSILNNIKLSLQPLITSQAKHFSEAYLDDLLEASEVKTDEQRLTESSDERIIQAEMKTQEWLLPEATSSFNDLLLQYNGVCGYTLVNRDGLLLPGNPHIGVMIHKEKLYAFSSKEAALKFASRPDDFIAEVAEKAKLSPELFQLLKLHQQLSCVSPYSEMQPGESLLVKAITKCESSTQTDLHPVEINIVKSYEWNEWELRRKAIRQANLRTKVTHSAQTDLSHMRRENITQTWLPKDAACQSKRDGESNVPRPQVYLAGLLAHHPDPSTGREAVEVPGRFAAAPLLIVSRSVAHGPLAVGWHHPPQEACCSVILRVQLSVDCSLLFDSSPSHRDIYRTSFRFHEGGKTNLGNPRTRELSLITLYHEVVFSPPALLPLWCDGGSGGFGL</sequence>
<evidence type="ECO:0000313" key="11">
    <source>
        <dbReference type="Proteomes" id="UP001153269"/>
    </source>
</evidence>
<dbReference type="GO" id="GO:0007288">
    <property type="term" value="P:sperm axoneme assembly"/>
    <property type="evidence" value="ECO:0007669"/>
    <property type="project" value="TreeGrafter"/>
</dbReference>
<comment type="similarity">
    <text evidence="2">Belongs to the CFAP206 family.</text>
</comment>
<evidence type="ECO:0000256" key="1">
    <source>
        <dbReference type="ARBA" id="ARBA00004430"/>
    </source>
</evidence>
<evidence type="ECO:0000256" key="4">
    <source>
        <dbReference type="ARBA" id="ARBA00022490"/>
    </source>
</evidence>
<comment type="function">
    <text evidence="9">Essential for sperm motility and is involved in the regulation of the beating frequency of motile cilia on the epithelial cells of the respiratory tract. Required for the establishment of radial spokes in sperm flagella.</text>
</comment>
<keyword evidence="11" id="KW-1185">Reference proteome</keyword>
<keyword evidence="7" id="KW-0206">Cytoskeleton</keyword>
<comment type="caution">
    <text evidence="10">The sequence shown here is derived from an EMBL/GenBank/DDBJ whole genome shotgun (WGS) entry which is preliminary data.</text>
</comment>
<protein>
    <recommendedName>
        <fullName evidence="3">Cilia- and flagella-associated protein 206</fullName>
    </recommendedName>
</protein>
<evidence type="ECO:0000256" key="2">
    <source>
        <dbReference type="ARBA" id="ARBA00010500"/>
    </source>
</evidence>
<evidence type="ECO:0000256" key="7">
    <source>
        <dbReference type="ARBA" id="ARBA00023212"/>
    </source>
</evidence>
<dbReference type="PANTHER" id="PTHR21442:SF0">
    <property type="entry name" value="CILIA- AND FLAGELLA-ASSOCIATED PROTEIN 206"/>
    <property type="match status" value="1"/>
</dbReference>
<organism evidence="10 11">
    <name type="scientific">Pleuronectes platessa</name>
    <name type="common">European plaice</name>
    <dbReference type="NCBI Taxonomy" id="8262"/>
    <lineage>
        <taxon>Eukaryota</taxon>
        <taxon>Metazoa</taxon>
        <taxon>Chordata</taxon>
        <taxon>Craniata</taxon>
        <taxon>Vertebrata</taxon>
        <taxon>Euteleostomi</taxon>
        <taxon>Actinopterygii</taxon>
        <taxon>Neopterygii</taxon>
        <taxon>Teleostei</taxon>
        <taxon>Neoteleostei</taxon>
        <taxon>Acanthomorphata</taxon>
        <taxon>Carangaria</taxon>
        <taxon>Pleuronectiformes</taxon>
        <taxon>Pleuronectoidei</taxon>
        <taxon>Pleuronectidae</taxon>
        <taxon>Pleuronectes</taxon>
    </lineage>
</organism>
<keyword evidence="8" id="KW-0966">Cell projection</keyword>
<dbReference type="GO" id="GO:1901317">
    <property type="term" value="P:regulation of flagellated sperm motility"/>
    <property type="evidence" value="ECO:0007669"/>
    <property type="project" value="TreeGrafter"/>
</dbReference>
<reference evidence="10" key="1">
    <citation type="submission" date="2020-03" db="EMBL/GenBank/DDBJ databases">
        <authorList>
            <person name="Weist P."/>
        </authorList>
    </citation>
    <scope>NUCLEOTIDE SEQUENCE</scope>
</reference>
<evidence type="ECO:0000256" key="9">
    <source>
        <dbReference type="ARBA" id="ARBA00045321"/>
    </source>
</evidence>
<gene>
    <name evidence="10" type="ORF">PLEPLA_LOCUS23387</name>
</gene>
<dbReference type="GO" id="GO:0003356">
    <property type="term" value="P:regulation of cilium beat frequency"/>
    <property type="evidence" value="ECO:0007669"/>
    <property type="project" value="TreeGrafter"/>
</dbReference>
<dbReference type="Pfam" id="PF12018">
    <property type="entry name" value="FAP206"/>
    <property type="match status" value="1"/>
</dbReference>
<dbReference type="EMBL" id="CADEAL010001757">
    <property type="protein sequence ID" value="CAB1435296.1"/>
    <property type="molecule type" value="Genomic_DNA"/>
</dbReference>
<proteinExistence type="inferred from homology"/>
<dbReference type="GO" id="GO:0005930">
    <property type="term" value="C:axoneme"/>
    <property type="evidence" value="ECO:0007669"/>
    <property type="project" value="UniProtKB-SubCell"/>
</dbReference>
<evidence type="ECO:0000256" key="8">
    <source>
        <dbReference type="ARBA" id="ARBA00023273"/>
    </source>
</evidence>
<keyword evidence="5" id="KW-0970">Cilium biogenesis/degradation</keyword>
<evidence type="ECO:0000256" key="6">
    <source>
        <dbReference type="ARBA" id="ARBA00023069"/>
    </source>
</evidence>
<evidence type="ECO:0000256" key="5">
    <source>
        <dbReference type="ARBA" id="ARBA00022794"/>
    </source>
</evidence>
<keyword evidence="6" id="KW-0969">Cilium</keyword>
<dbReference type="GO" id="GO:0036064">
    <property type="term" value="C:ciliary basal body"/>
    <property type="evidence" value="ECO:0007669"/>
    <property type="project" value="TreeGrafter"/>
</dbReference>
<dbReference type="Proteomes" id="UP001153269">
    <property type="component" value="Unassembled WGS sequence"/>
</dbReference>
<dbReference type="PANTHER" id="PTHR21442">
    <property type="entry name" value="CILIA- AND FLAGELLA-ASSOCIATED PROTEIN 206"/>
    <property type="match status" value="1"/>
</dbReference>
<evidence type="ECO:0000256" key="3">
    <source>
        <dbReference type="ARBA" id="ARBA00021602"/>
    </source>
</evidence>
<comment type="subcellular location">
    <subcellularLocation>
        <location evidence="1">Cytoplasm</location>
        <location evidence="1">Cytoskeleton</location>
        <location evidence="1">Cilium axoneme</location>
    </subcellularLocation>
</comment>
<dbReference type="AlphaFoldDB" id="A0A9N7US64"/>
<name>A0A9N7US64_PLEPL</name>
<keyword evidence="4" id="KW-0963">Cytoplasm</keyword>